<evidence type="ECO:0000313" key="3">
    <source>
        <dbReference type="Proteomes" id="UP000247150"/>
    </source>
</evidence>
<organism evidence="2 3">
    <name type="scientific">Cytobacillus oceanisediminis</name>
    <dbReference type="NCBI Taxonomy" id="665099"/>
    <lineage>
        <taxon>Bacteria</taxon>
        <taxon>Bacillati</taxon>
        <taxon>Bacillota</taxon>
        <taxon>Bacilli</taxon>
        <taxon>Bacillales</taxon>
        <taxon>Bacillaceae</taxon>
        <taxon>Cytobacillus</taxon>
    </lineage>
</organism>
<dbReference type="EMBL" id="QGTW01000010">
    <property type="protein sequence ID" value="PWW26652.1"/>
    <property type="molecule type" value="Genomic_DNA"/>
</dbReference>
<keyword evidence="1" id="KW-0732">Signal</keyword>
<reference evidence="2 3" key="1">
    <citation type="submission" date="2018-05" db="EMBL/GenBank/DDBJ databases">
        <title>Freshwater and sediment microbial communities from various areas in North America, analyzing microbe dynamics in response to fracking.</title>
        <authorList>
            <person name="Lamendella R."/>
        </authorList>
    </citation>
    <scope>NUCLEOTIDE SEQUENCE [LARGE SCALE GENOMIC DNA]</scope>
    <source>
        <strain evidence="2 3">15_TX</strain>
    </source>
</reference>
<evidence type="ECO:0000313" key="2">
    <source>
        <dbReference type="EMBL" id="PWW26652.1"/>
    </source>
</evidence>
<dbReference type="PROSITE" id="PS51257">
    <property type="entry name" value="PROKAR_LIPOPROTEIN"/>
    <property type="match status" value="1"/>
</dbReference>
<protein>
    <recommendedName>
        <fullName evidence="4">Lipoprotein</fullName>
    </recommendedName>
</protein>
<feature type="signal peptide" evidence="1">
    <location>
        <begin position="1"/>
        <end position="20"/>
    </location>
</feature>
<gene>
    <name evidence="2" type="ORF">DFO73_110226</name>
</gene>
<evidence type="ECO:0008006" key="4">
    <source>
        <dbReference type="Google" id="ProtNLM"/>
    </source>
</evidence>
<feature type="chain" id="PRO_5039596555" description="Lipoprotein" evidence="1">
    <location>
        <begin position="21"/>
        <end position="157"/>
    </location>
</feature>
<accession>A0A2V2ZQQ3</accession>
<dbReference type="AlphaFoldDB" id="A0A2V2ZQQ3"/>
<dbReference type="OrthoDB" id="2968247at2"/>
<comment type="caution">
    <text evidence="2">The sequence shown here is derived from an EMBL/GenBank/DDBJ whole genome shotgun (WGS) entry which is preliminary data.</text>
</comment>
<sequence>MKKKYLILISSIMLLGVLFGCSTKKEQFNDENIIFNVVNTQSTHEFKSYTIEISNKTGFDLTHLTFNLSYPIKTSNGSKGNPFVVEGEADNSTRPVNLKSGETTKFSIFAPINEVFSDTDLLDFENPRVELKGYVKEGNNEIPFGMSGGLSVFVGNY</sequence>
<proteinExistence type="predicted"/>
<dbReference type="RefSeq" id="WP_110066222.1">
    <property type="nucleotide sequence ID" value="NZ_QGTW01000010.1"/>
</dbReference>
<evidence type="ECO:0000256" key="1">
    <source>
        <dbReference type="SAM" id="SignalP"/>
    </source>
</evidence>
<name>A0A2V2ZQQ3_9BACI</name>
<dbReference type="Proteomes" id="UP000247150">
    <property type="component" value="Unassembled WGS sequence"/>
</dbReference>